<organism evidence="1 2">
    <name type="scientific">Citrifermentans bremense</name>
    <dbReference type="NCBI Taxonomy" id="60035"/>
    <lineage>
        <taxon>Bacteria</taxon>
        <taxon>Pseudomonadati</taxon>
        <taxon>Thermodesulfobacteriota</taxon>
        <taxon>Desulfuromonadia</taxon>
        <taxon>Geobacterales</taxon>
        <taxon>Geobacteraceae</taxon>
        <taxon>Citrifermentans</taxon>
    </lineage>
</organism>
<reference evidence="1 2" key="1">
    <citation type="submission" date="2020-06" db="EMBL/GenBank/DDBJ databases">
        <title>Interaction of electrochemicaly active bacteria, Geobacter bremensis R4 on different carbon anode.</title>
        <authorList>
            <person name="Meng L."/>
            <person name="Yoshida N."/>
        </authorList>
    </citation>
    <scope>NUCLEOTIDE SEQUENCE [LARGE SCALE GENOMIC DNA]</scope>
    <source>
        <strain evidence="1 2">R4</strain>
    </source>
</reference>
<name>A0A6S6MB26_9BACT</name>
<dbReference type="AlphaFoldDB" id="A0A6S6MB26"/>
<keyword evidence="2" id="KW-1185">Reference proteome</keyword>
<protein>
    <submittedName>
        <fullName evidence="1">Uncharacterized protein</fullName>
    </submittedName>
</protein>
<proteinExistence type="predicted"/>
<dbReference type="EMBL" id="AP023213">
    <property type="protein sequence ID" value="BCG48741.1"/>
    <property type="molecule type" value="Genomic_DNA"/>
</dbReference>
<dbReference type="Proteomes" id="UP000515472">
    <property type="component" value="Chromosome"/>
</dbReference>
<dbReference type="RefSeq" id="WP_185243381.1">
    <property type="nucleotide sequence ID" value="NZ_AP023213.1"/>
</dbReference>
<dbReference type="KEGG" id="gbn:GEOBRER4_34910"/>
<evidence type="ECO:0000313" key="2">
    <source>
        <dbReference type="Proteomes" id="UP000515472"/>
    </source>
</evidence>
<dbReference type="NCBIfam" id="NF045727">
    <property type="entry name" value="GSU3529_fam"/>
    <property type="match status" value="1"/>
</dbReference>
<accession>A0A6S6MB26</accession>
<gene>
    <name evidence="1" type="ORF">GEOBRER4_n3635</name>
</gene>
<sequence>MDLFGELKAAAVSKNEEGDFPDWLLAGVLEVANAPELHGHRHELVELLLAQVRDYDAYAGAGCFDASVTAETIDRTLRLIRRQ</sequence>
<evidence type="ECO:0000313" key="1">
    <source>
        <dbReference type="EMBL" id="BCG48741.1"/>
    </source>
</evidence>